<keyword evidence="4 7" id="KW-0812">Transmembrane</keyword>
<keyword evidence="11" id="KW-1185">Reference proteome</keyword>
<gene>
    <name evidence="10" type="ORF">SAMN05443665_103753</name>
</gene>
<dbReference type="GO" id="GO:0005886">
    <property type="term" value="C:plasma membrane"/>
    <property type="evidence" value="ECO:0007669"/>
    <property type="project" value="UniProtKB-SubCell"/>
</dbReference>
<feature type="transmembrane region" description="Helical" evidence="7">
    <location>
        <begin position="32"/>
        <end position="49"/>
    </location>
</feature>
<accession>A0A239N858</accession>
<feature type="transmembrane region" description="Helical" evidence="7">
    <location>
        <begin position="90"/>
        <end position="111"/>
    </location>
</feature>
<dbReference type="EMBL" id="FZOR01000037">
    <property type="protein sequence ID" value="SNT51101.1"/>
    <property type="molecule type" value="Genomic_DNA"/>
</dbReference>
<protein>
    <submittedName>
        <fullName evidence="10">NitT/TauT family transport system permease protein</fullName>
    </submittedName>
</protein>
<evidence type="ECO:0000256" key="4">
    <source>
        <dbReference type="ARBA" id="ARBA00022692"/>
    </source>
</evidence>
<dbReference type="Proteomes" id="UP000198318">
    <property type="component" value="Unassembled WGS sequence"/>
</dbReference>
<dbReference type="AlphaFoldDB" id="A0A239N858"/>
<feature type="domain" description="ABC transmembrane type-1" evidence="9">
    <location>
        <begin position="83"/>
        <end position="267"/>
    </location>
</feature>
<dbReference type="SUPFAM" id="SSF161098">
    <property type="entry name" value="MetI-like"/>
    <property type="match status" value="1"/>
</dbReference>
<feature type="transmembrane region" description="Helical" evidence="7">
    <location>
        <begin position="202"/>
        <end position="225"/>
    </location>
</feature>
<dbReference type="PANTHER" id="PTHR30151:SF0">
    <property type="entry name" value="ABC TRANSPORTER PERMEASE PROTEIN MJ0413-RELATED"/>
    <property type="match status" value="1"/>
</dbReference>
<feature type="transmembrane region" description="Helical" evidence="7">
    <location>
        <begin position="149"/>
        <end position="171"/>
    </location>
</feature>
<organism evidence="10 11">
    <name type="scientific">Actinomadura meyerae</name>
    <dbReference type="NCBI Taxonomy" id="240840"/>
    <lineage>
        <taxon>Bacteria</taxon>
        <taxon>Bacillati</taxon>
        <taxon>Actinomycetota</taxon>
        <taxon>Actinomycetes</taxon>
        <taxon>Streptosporangiales</taxon>
        <taxon>Thermomonosporaceae</taxon>
        <taxon>Actinomadura</taxon>
    </lineage>
</organism>
<name>A0A239N858_9ACTN</name>
<dbReference type="GO" id="GO:0055085">
    <property type="term" value="P:transmembrane transport"/>
    <property type="evidence" value="ECO:0007669"/>
    <property type="project" value="InterPro"/>
</dbReference>
<keyword evidence="2 7" id="KW-0813">Transport</keyword>
<proteinExistence type="inferred from homology"/>
<dbReference type="CDD" id="cd06261">
    <property type="entry name" value="TM_PBP2"/>
    <property type="match status" value="1"/>
</dbReference>
<evidence type="ECO:0000256" key="5">
    <source>
        <dbReference type="ARBA" id="ARBA00022989"/>
    </source>
</evidence>
<evidence type="ECO:0000256" key="7">
    <source>
        <dbReference type="RuleBase" id="RU363032"/>
    </source>
</evidence>
<feature type="transmembrane region" description="Helical" evidence="7">
    <location>
        <begin position="245"/>
        <end position="263"/>
    </location>
</feature>
<reference evidence="10 11" key="1">
    <citation type="submission" date="2017-06" db="EMBL/GenBank/DDBJ databases">
        <authorList>
            <person name="Kim H.J."/>
            <person name="Triplett B.A."/>
        </authorList>
    </citation>
    <scope>NUCLEOTIDE SEQUENCE [LARGE SCALE GENOMIC DNA]</scope>
    <source>
        <strain evidence="10 11">DSM 44715</strain>
    </source>
</reference>
<comment type="similarity">
    <text evidence="7">Belongs to the binding-protein-dependent transport system permease family.</text>
</comment>
<evidence type="ECO:0000259" key="9">
    <source>
        <dbReference type="PROSITE" id="PS50928"/>
    </source>
</evidence>
<sequence length="279" mass="29762">MTSTTTARAPAPEQRPRGGPGRRRLRASLERAGYGAAGFALLIAAWYALHGSGVVADGLLPRPDEVVRAAWRGITDQGLLLDVRVSVTRVFLGVAIGTAAAVPAGFLLAWYRPLRAILEPLIGFFRALPPIALIPLVVVYFGIGEPARISVLVYASFFTAVIVVQEGIAAIDPLYVKAARSLGANRVEVFTRCVLPLAVPQFLVAVRVALGVSWATLVAAELVAAQRGLGAVIQNAGSFFKIDDVYVGITLIGIVALVMDRALRALMRRATRWQERTGA</sequence>
<dbReference type="RefSeq" id="WP_089329510.1">
    <property type="nucleotide sequence ID" value="NZ_FZOR01000037.1"/>
</dbReference>
<evidence type="ECO:0000313" key="11">
    <source>
        <dbReference type="Proteomes" id="UP000198318"/>
    </source>
</evidence>
<keyword evidence="5 7" id="KW-1133">Transmembrane helix</keyword>
<feature type="region of interest" description="Disordered" evidence="8">
    <location>
        <begin position="1"/>
        <end position="23"/>
    </location>
</feature>
<evidence type="ECO:0000256" key="6">
    <source>
        <dbReference type="ARBA" id="ARBA00023136"/>
    </source>
</evidence>
<dbReference type="InterPro" id="IPR000515">
    <property type="entry name" value="MetI-like"/>
</dbReference>
<keyword evidence="6 7" id="KW-0472">Membrane</keyword>
<evidence type="ECO:0000313" key="10">
    <source>
        <dbReference type="EMBL" id="SNT51101.1"/>
    </source>
</evidence>
<evidence type="ECO:0000256" key="1">
    <source>
        <dbReference type="ARBA" id="ARBA00004651"/>
    </source>
</evidence>
<feature type="transmembrane region" description="Helical" evidence="7">
    <location>
        <begin position="123"/>
        <end position="143"/>
    </location>
</feature>
<dbReference type="Pfam" id="PF00528">
    <property type="entry name" value="BPD_transp_1"/>
    <property type="match status" value="1"/>
</dbReference>
<keyword evidence="3" id="KW-1003">Cell membrane</keyword>
<dbReference type="OrthoDB" id="3173654at2"/>
<dbReference type="PROSITE" id="PS50928">
    <property type="entry name" value="ABC_TM1"/>
    <property type="match status" value="1"/>
</dbReference>
<comment type="subcellular location">
    <subcellularLocation>
        <location evidence="1 7">Cell membrane</location>
        <topology evidence="1 7">Multi-pass membrane protein</topology>
    </subcellularLocation>
</comment>
<evidence type="ECO:0000256" key="3">
    <source>
        <dbReference type="ARBA" id="ARBA00022475"/>
    </source>
</evidence>
<evidence type="ECO:0000256" key="8">
    <source>
        <dbReference type="SAM" id="MobiDB-lite"/>
    </source>
</evidence>
<dbReference type="PANTHER" id="PTHR30151">
    <property type="entry name" value="ALKANE SULFONATE ABC TRANSPORTER-RELATED, MEMBRANE SUBUNIT"/>
    <property type="match status" value="1"/>
</dbReference>
<dbReference type="Gene3D" id="1.10.3720.10">
    <property type="entry name" value="MetI-like"/>
    <property type="match status" value="1"/>
</dbReference>
<dbReference type="InterPro" id="IPR035906">
    <property type="entry name" value="MetI-like_sf"/>
</dbReference>
<evidence type="ECO:0000256" key="2">
    <source>
        <dbReference type="ARBA" id="ARBA00022448"/>
    </source>
</evidence>